<keyword evidence="2" id="KW-1185">Reference proteome</keyword>
<dbReference type="Gene3D" id="1.10.510.10">
    <property type="entry name" value="Transferase(Phosphotransferase) domain 1"/>
    <property type="match status" value="1"/>
</dbReference>
<dbReference type="AlphaFoldDB" id="A0A9P8VS36"/>
<dbReference type="InterPro" id="IPR011009">
    <property type="entry name" value="Kinase-like_dom_sf"/>
</dbReference>
<name>A0A9P8VS36_9HYPO</name>
<evidence type="ECO:0000313" key="2">
    <source>
        <dbReference type="Proteomes" id="UP000777438"/>
    </source>
</evidence>
<sequence length="110" mass="13029">MDEFRTRILPADMFSLRAVFLEMVTAFPEVNRHAELLGILRTNWQGKLFLTESIDKVDMWLNEFKKCVEEKRESLYCQAEILSVCQRMLKLEKDIRPSAEELCRGWSNEL</sequence>
<protein>
    <submittedName>
        <fullName evidence="1">Uncharacterized protein</fullName>
    </submittedName>
</protein>
<dbReference type="SUPFAM" id="SSF56112">
    <property type="entry name" value="Protein kinase-like (PK-like)"/>
    <property type="match status" value="1"/>
</dbReference>
<evidence type="ECO:0000313" key="1">
    <source>
        <dbReference type="EMBL" id="KAH6872042.1"/>
    </source>
</evidence>
<gene>
    <name evidence="1" type="ORF">B0T10DRAFT_466277</name>
</gene>
<comment type="caution">
    <text evidence="1">The sequence shown here is derived from an EMBL/GenBank/DDBJ whole genome shotgun (WGS) entry which is preliminary data.</text>
</comment>
<accession>A0A9P8VS36</accession>
<organism evidence="1 2">
    <name type="scientific">Thelonectria olida</name>
    <dbReference type="NCBI Taxonomy" id="1576542"/>
    <lineage>
        <taxon>Eukaryota</taxon>
        <taxon>Fungi</taxon>
        <taxon>Dikarya</taxon>
        <taxon>Ascomycota</taxon>
        <taxon>Pezizomycotina</taxon>
        <taxon>Sordariomycetes</taxon>
        <taxon>Hypocreomycetidae</taxon>
        <taxon>Hypocreales</taxon>
        <taxon>Nectriaceae</taxon>
        <taxon>Thelonectria</taxon>
    </lineage>
</organism>
<dbReference type="Proteomes" id="UP000777438">
    <property type="component" value="Unassembled WGS sequence"/>
</dbReference>
<dbReference type="EMBL" id="JAGPYM010000047">
    <property type="protein sequence ID" value="KAH6872042.1"/>
    <property type="molecule type" value="Genomic_DNA"/>
</dbReference>
<proteinExistence type="predicted"/>
<reference evidence="1 2" key="1">
    <citation type="journal article" date="2021" name="Nat. Commun.">
        <title>Genetic determinants of endophytism in the Arabidopsis root mycobiome.</title>
        <authorList>
            <person name="Mesny F."/>
            <person name="Miyauchi S."/>
            <person name="Thiergart T."/>
            <person name="Pickel B."/>
            <person name="Atanasova L."/>
            <person name="Karlsson M."/>
            <person name="Huettel B."/>
            <person name="Barry K.W."/>
            <person name="Haridas S."/>
            <person name="Chen C."/>
            <person name="Bauer D."/>
            <person name="Andreopoulos W."/>
            <person name="Pangilinan J."/>
            <person name="LaButti K."/>
            <person name="Riley R."/>
            <person name="Lipzen A."/>
            <person name="Clum A."/>
            <person name="Drula E."/>
            <person name="Henrissat B."/>
            <person name="Kohler A."/>
            <person name="Grigoriev I.V."/>
            <person name="Martin F.M."/>
            <person name="Hacquard S."/>
        </authorList>
    </citation>
    <scope>NUCLEOTIDE SEQUENCE [LARGE SCALE GENOMIC DNA]</scope>
    <source>
        <strain evidence="1 2">MPI-CAGE-CH-0241</strain>
    </source>
</reference>
<dbReference type="OrthoDB" id="341259at2759"/>